<dbReference type="InterPro" id="IPR036185">
    <property type="entry name" value="DNA_heli_DnaB-like_N_sf"/>
</dbReference>
<keyword evidence="8" id="KW-0238">DNA-binding</keyword>
<dbReference type="InterPro" id="IPR016136">
    <property type="entry name" value="DNA_helicase_N/primase_C"/>
</dbReference>
<evidence type="ECO:0000256" key="10">
    <source>
        <dbReference type="ARBA" id="ARBA00044969"/>
    </source>
</evidence>
<evidence type="ECO:0000256" key="3">
    <source>
        <dbReference type="ARBA" id="ARBA00022705"/>
    </source>
</evidence>
<keyword evidence="5 13" id="KW-0378">Hydrolase</keyword>
<proteinExistence type="inferred from homology"/>
<dbReference type="SUPFAM" id="SSF52540">
    <property type="entry name" value="P-loop containing nucleoside triphosphate hydrolases"/>
    <property type="match status" value="1"/>
</dbReference>
<reference evidence="13 14" key="1">
    <citation type="submission" date="2020-08" db="EMBL/GenBank/DDBJ databases">
        <title>Genomic Encyclopedia of Type Strains, Phase IV (KMG-IV): sequencing the most valuable type-strain genomes for metagenomic binning, comparative biology and taxonomic classification.</title>
        <authorList>
            <person name="Goeker M."/>
        </authorList>
    </citation>
    <scope>NUCLEOTIDE SEQUENCE [LARGE SCALE GENOMIC DNA]</scope>
    <source>
        <strain evidence="13 14">DSM 16813</strain>
    </source>
</reference>
<organism evidence="13 14">
    <name type="scientific">Borreliella spielmanii</name>
    <dbReference type="NCBI Taxonomy" id="88916"/>
    <lineage>
        <taxon>Bacteria</taxon>
        <taxon>Pseudomonadati</taxon>
        <taxon>Spirochaetota</taxon>
        <taxon>Spirochaetia</taxon>
        <taxon>Spirochaetales</taxon>
        <taxon>Borreliaceae</taxon>
        <taxon>Borreliella</taxon>
    </lineage>
</organism>
<comment type="catalytic activity">
    <reaction evidence="11">
        <text>ATP + H2O = ADP + phosphate + H(+)</text>
        <dbReference type="Rhea" id="RHEA:13065"/>
        <dbReference type="ChEBI" id="CHEBI:15377"/>
        <dbReference type="ChEBI" id="CHEBI:15378"/>
        <dbReference type="ChEBI" id="CHEBI:30616"/>
        <dbReference type="ChEBI" id="CHEBI:43474"/>
        <dbReference type="ChEBI" id="CHEBI:456216"/>
        <dbReference type="EC" id="5.6.2.3"/>
    </reaction>
</comment>
<comment type="similarity">
    <text evidence="1">Belongs to the helicase family. DnaB subfamily.</text>
</comment>
<evidence type="ECO:0000256" key="8">
    <source>
        <dbReference type="ARBA" id="ARBA00023125"/>
    </source>
</evidence>
<keyword evidence="2" id="KW-0639">Primosome</keyword>
<dbReference type="EC" id="5.6.2.3" evidence="10"/>
<protein>
    <recommendedName>
        <fullName evidence="10">DNA 5'-3' helicase</fullName>
        <ecNumber evidence="10">5.6.2.3</ecNumber>
    </recommendedName>
</protein>
<feature type="domain" description="SF4 helicase" evidence="12">
    <location>
        <begin position="180"/>
        <end position="442"/>
    </location>
</feature>
<evidence type="ECO:0000256" key="7">
    <source>
        <dbReference type="ARBA" id="ARBA00022840"/>
    </source>
</evidence>
<keyword evidence="7" id="KW-0067">ATP-binding</keyword>
<keyword evidence="6 13" id="KW-0347">Helicase</keyword>
<dbReference type="GO" id="GO:0003678">
    <property type="term" value="F:DNA helicase activity"/>
    <property type="evidence" value="ECO:0007669"/>
    <property type="project" value="UniProtKB-EC"/>
</dbReference>
<evidence type="ECO:0000256" key="2">
    <source>
        <dbReference type="ARBA" id="ARBA00022515"/>
    </source>
</evidence>
<dbReference type="InterPro" id="IPR027417">
    <property type="entry name" value="P-loop_NTPase"/>
</dbReference>
<dbReference type="SUPFAM" id="SSF48024">
    <property type="entry name" value="N-terminal domain of DnaB helicase"/>
    <property type="match status" value="1"/>
</dbReference>
<evidence type="ECO:0000256" key="5">
    <source>
        <dbReference type="ARBA" id="ARBA00022801"/>
    </source>
</evidence>
<evidence type="ECO:0000259" key="12">
    <source>
        <dbReference type="PROSITE" id="PS51199"/>
    </source>
</evidence>
<dbReference type="Gene3D" id="3.40.50.300">
    <property type="entry name" value="P-loop containing nucleotide triphosphate hydrolases"/>
    <property type="match status" value="1"/>
</dbReference>
<dbReference type="PROSITE" id="PS51199">
    <property type="entry name" value="SF4_HELICASE"/>
    <property type="match status" value="1"/>
</dbReference>
<keyword evidence="4" id="KW-0547">Nucleotide-binding</keyword>
<dbReference type="Pfam" id="PF00772">
    <property type="entry name" value="DnaB"/>
    <property type="match status" value="1"/>
</dbReference>
<dbReference type="Pfam" id="PF03796">
    <property type="entry name" value="DnaB_C"/>
    <property type="match status" value="1"/>
</dbReference>
<comment type="caution">
    <text evidence="13">The sequence shown here is derived from an EMBL/GenBank/DDBJ whole genome shotgun (WGS) entry which is preliminary data.</text>
</comment>
<name>A0ABR6P7S8_9SPIR</name>
<dbReference type="PANTHER" id="PTHR30153">
    <property type="entry name" value="REPLICATIVE DNA HELICASE DNAB"/>
    <property type="match status" value="1"/>
</dbReference>
<dbReference type="PANTHER" id="PTHR30153:SF2">
    <property type="entry name" value="REPLICATIVE DNA HELICASE"/>
    <property type="match status" value="1"/>
</dbReference>
<keyword evidence="3" id="KW-0235">DNA replication</keyword>
<sequence>MNEHLKIKDFTEKYSLFNRHSESVVISGLLNNTAGIEEVLLQLRTEDFYCDLHRKIFACIVDLHQKGVSIDPIIVFEELEKNDKSRKVSTDFDVNGYIETISTYTMIGTILQTHCSIIRDCSVRRSILKFIDAIGQSVVDKSTDLVALIDTIQSKANSLERNYKNKNFLIGKDLIKNYENRKEDSHILSGFSGVDNIINGFKKGDYVIVGARPSVGKTTFALNIASNLCKQGVSVGFFTLEVVSDFIAMTLISINSGVEFYKINKKSLMDENELQKCEKACSKIKNYSIVVDNTPNILIHDLKSKARKMKKEYGVEIIFIDYIGLISVEYNNTPRFEQVLFLSRNIRALAIELEIPIIVLSQLNREAQGKAPNLANLRESGSLEQDADIVIFLHREDEEQQDNDEEVRKVKVIVAKNRHGATGNATMDFVSRYTKFVDLGGG</sequence>
<evidence type="ECO:0000256" key="11">
    <source>
        <dbReference type="ARBA" id="ARBA00048954"/>
    </source>
</evidence>
<dbReference type="RefSeq" id="WP_183224437.1">
    <property type="nucleotide sequence ID" value="NZ_JACHFA010000013.1"/>
</dbReference>
<dbReference type="InterPro" id="IPR007693">
    <property type="entry name" value="DNA_helicase_DnaB-like_N"/>
</dbReference>
<accession>A0ABR6P7S8</accession>
<gene>
    <name evidence="13" type="ORF">HNR35_001081</name>
</gene>
<evidence type="ECO:0000313" key="14">
    <source>
        <dbReference type="Proteomes" id="UP000566276"/>
    </source>
</evidence>
<dbReference type="CDD" id="cd00984">
    <property type="entry name" value="DnaB_C"/>
    <property type="match status" value="1"/>
</dbReference>
<dbReference type="GO" id="GO:0016787">
    <property type="term" value="F:hydrolase activity"/>
    <property type="evidence" value="ECO:0007669"/>
    <property type="project" value="UniProtKB-KW"/>
</dbReference>
<evidence type="ECO:0000313" key="13">
    <source>
        <dbReference type="EMBL" id="MBB6032078.1"/>
    </source>
</evidence>
<keyword evidence="9" id="KW-0413">Isomerase</keyword>
<evidence type="ECO:0000256" key="9">
    <source>
        <dbReference type="ARBA" id="ARBA00023235"/>
    </source>
</evidence>
<dbReference type="Gene3D" id="1.10.860.10">
    <property type="entry name" value="DNAb Helicase, Chain A"/>
    <property type="match status" value="1"/>
</dbReference>
<keyword evidence="14" id="KW-1185">Reference proteome</keyword>
<dbReference type="EMBL" id="JACHFA010000013">
    <property type="protein sequence ID" value="MBB6032078.1"/>
    <property type="molecule type" value="Genomic_DNA"/>
</dbReference>
<dbReference type="InterPro" id="IPR007694">
    <property type="entry name" value="DNA_helicase_DnaB-like_C"/>
</dbReference>
<dbReference type="Proteomes" id="UP000566276">
    <property type="component" value="Unassembled WGS sequence"/>
</dbReference>
<evidence type="ECO:0000256" key="4">
    <source>
        <dbReference type="ARBA" id="ARBA00022741"/>
    </source>
</evidence>
<evidence type="ECO:0000256" key="1">
    <source>
        <dbReference type="ARBA" id="ARBA00008428"/>
    </source>
</evidence>
<evidence type="ECO:0000256" key="6">
    <source>
        <dbReference type="ARBA" id="ARBA00022806"/>
    </source>
</evidence>